<dbReference type="GO" id="GO:0046872">
    <property type="term" value="F:metal ion binding"/>
    <property type="evidence" value="ECO:0007669"/>
    <property type="project" value="UniProtKB-KW"/>
</dbReference>
<dbReference type="InterPro" id="IPR038521">
    <property type="entry name" value="ThiC/Bza_core_dom"/>
</dbReference>
<evidence type="ECO:0000256" key="8">
    <source>
        <dbReference type="ARBA" id="ARBA00023239"/>
    </source>
</evidence>
<evidence type="ECO:0000256" key="1">
    <source>
        <dbReference type="ARBA" id="ARBA00001966"/>
    </source>
</evidence>
<dbReference type="Pfam" id="PF01964">
    <property type="entry name" value="ThiC_Rad_SAM"/>
    <property type="match status" value="1"/>
</dbReference>
<accession>A0A7C4W9Z4</accession>
<dbReference type="Gene3D" id="3.20.20.540">
    <property type="entry name" value="Radical SAM ThiC family, central domain"/>
    <property type="match status" value="1"/>
</dbReference>
<name>A0A7C4W9Z4_UNCW3</name>
<dbReference type="GO" id="GO:0070284">
    <property type="term" value="F:phosphomethylpyrimidine synthase activity"/>
    <property type="evidence" value="ECO:0007669"/>
    <property type="project" value="UniProtKB-EC"/>
</dbReference>
<dbReference type="AlphaFoldDB" id="A0A7C4W9Z4"/>
<keyword evidence="8" id="KW-0456">Lyase</keyword>
<dbReference type="PANTHER" id="PTHR30557">
    <property type="entry name" value="THIAMINE BIOSYNTHESIS PROTEIN THIC"/>
    <property type="match status" value="1"/>
</dbReference>
<gene>
    <name evidence="11" type="primary">thiC</name>
    <name evidence="11" type="ORF">ENT60_00915</name>
    <name evidence="10" type="ORF">ENU28_01810</name>
</gene>
<dbReference type="PANTHER" id="PTHR30557:SF1">
    <property type="entry name" value="PHOSPHOMETHYLPYRIMIDINE SYNTHASE, CHLOROPLASTIC"/>
    <property type="match status" value="1"/>
</dbReference>
<dbReference type="NCBIfam" id="NF009895">
    <property type="entry name" value="PRK13352.1"/>
    <property type="match status" value="1"/>
</dbReference>
<keyword evidence="4" id="KW-0479">Metal-binding</keyword>
<comment type="caution">
    <text evidence="11">The sequence shown here is derived from an EMBL/GenBank/DDBJ whole genome shotgun (WGS) entry which is preliminary data.</text>
</comment>
<dbReference type="InterPro" id="IPR016176">
    <property type="entry name" value="Cbl-dep_enz_cat"/>
</dbReference>
<evidence type="ECO:0000313" key="10">
    <source>
        <dbReference type="EMBL" id="HGQ55184.1"/>
    </source>
</evidence>
<dbReference type="EMBL" id="DSZH01000044">
    <property type="protein sequence ID" value="HGU47112.1"/>
    <property type="molecule type" value="Genomic_DNA"/>
</dbReference>
<sequence length="421" mass="47039">MKGKDTKNNNLKIIAQREGVSFKKLIEKIKKGEVVILKNKKHEIIGCAVGKGLTTKVNANIGTSPEICDIQMELKKLKVAEEAGADTIMDLSTGGDLDEIRKTLIANTRIPIGSVPIYQLPYEAKKMNKSFVELKEKDFLKVIEKHFVDGIDFATIHCGINKKILKVLHKKKRICGVVSRGGSLVIEWMKYNNKENPLYEYFDEILAMAKEYDVCLSLGDGLRPGSILDATDEPQIFELLVLGELQERAREKGVKVMIEGPGHIPLNHIYLNILLEKIICNNAPFYVLGPLVSDIGLPYDHFVAGIGGALAAYYGADFLCYVTPSEHLGLPTIEDVREGVIVTKLAAHIADVAKGIKKAIEWDKELSLARARLDFEKMVNLAINPEKAKEIYERYGVKKDFCTMCGEFCALKKSREIFKKE</sequence>
<dbReference type="InterPro" id="IPR002817">
    <property type="entry name" value="ThiC/BzaA/B"/>
</dbReference>
<protein>
    <recommendedName>
        <fullName evidence="9">Phosphomethylpyrimidine synthase</fullName>
        <ecNumber evidence="9">4.1.99.17</ecNumber>
    </recommendedName>
</protein>
<keyword evidence="6" id="KW-0408">Iron</keyword>
<dbReference type="GO" id="GO:0051539">
    <property type="term" value="F:4 iron, 4 sulfur cluster binding"/>
    <property type="evidence" value="ECO:0007669"/>
    <property type="project" value="UniProtKB-KW"/>
</dbReference>
<organism evidence="11">
    <name type="scientific">candidate division WOR-3 bacterium</name>
    <dbReference type="NCBI Taxonomy" id="2052148"/>
    <lineage>
        <taxon>Bacteria</taxon>
        <taxon>Bacteria division WOR-3</taxon>
    </lineage>
</organism>
<dbReference type="EC" id="4.1.99.17" evidence="9"/>
<dbReference type="SFLD" id="SFLDS00113">
    <property type="entry name" value="Radical_SAM_Phosphomethylpyrim"/>
    <property type="match status" value="1"/>
</dbReference>
<keyword evidence="3" id="KW-0949">S-adenosyl-L-methionine</keyword>
<dbReference type="SFLD" id="SFLDF00407">
    <property type="entry name" value="phosphomethylpyrimidine_syntha"/>
    <property type="match status" value="1"/>
</dbReference>
<proteinExistence type="predicted"/>
<dbReference type="FunFam" id="3.20.20.540:FF:000001">
    <property type="entry name" value="Phosphomethylpyrimidine synthase"/>
    <property type="match status" value="1"/>
</dbReference>
<evidence type="ECO:0000313" key="11">
    <source>
        <dbReference type="EMBL" id="HGU47112.1"/>
    </source>
</evidence>
<keyword evidence="5" id="KW-0862">Zinc</keyword>
<evidence type="ECO:0000256" key="7">
    <source>
        <dbReference type="ARBA" id="ARBA00023014"/>
    </source>
</evidence>
<dbReference type="NCBIfam" id="TIGR00190">
    <property type="entry name" value="thiC"/>
    <property type="match status" value="1"/>
</dbReference>
<evidence type="ECO:0000256" key="4">
    <source>
        <dbReference type="ARBA" id="ARBA00022723"/>
    </source>
</evidence>
<dbReference type="GO" id="GO:0031419">
    <property type="term" value="F:cobalamin binding"/>
    <property type="evidence" value="ECO:0007669"/>
    <property type="project" value="InterPro"/>
</dbReference>
<evidence type="ECO:0000256" key="3">
    <source>
        <dbReference type="ARBA" id="ARBA00022691"/>
    </source>
</evidence>
<evidence type="ECO:0000256" key="2">
    <source>
        <dbReference type="ARBA" id="ARBA00022485"/>
    </source>
</evidence>
<dbReference type="Gene3D" id="6.10.250.620">
    <property type="match status" value="1"/>
</dbReference>
<evidence type="ECO:0000256" key="5">
    <source>
        <dbReference type="ARBA" id="ARBA00022833"/>
    </source>
</evidence>
<comment type="cofactor">
    <cofactor evidence="1">
        <name>[4Fe-4S] cluster</name>
        <dbReference type="ChEBI" id="CHEBI:49883"/>
    </cofactor>
</comment>
<dbReference type="SFLD" id="SFLDG01114">
    <property type="entry name" value="phosphomethylpyrimidine_syntha"/>
    <property type="match status" value="1"/>
</dbReference>
<keyword evidence="7" id="KW-0411">Iron-sulfur</keyword>
<keyword evidence="2" id="KW-0004">4Fe-4S</keyword>
<evidence type="ECO:0000256" key="6">
    <source>
        <dbReference type="ARBA" id="ARBA00023004"/>
    </source>
</evidence>
<evidence type="ECO:0000256" key="9">
    <source>
        <dbReference type="NCBIfam" id="TIGR00190"/>
    </source>
</evidence>
<dbReference type="GO" id="GO:0009228">
    <property type="term" value="P:thiamine biosynthetic process"/>
    <property type="evidence" value="ECO:0007669"/>
    <property type="project" value="UniProtKB-UniRule"/>
</dbReference>
<dbReference type="SUPFAM" id="SSF51703">
    <property type="entry name" value="Cobalamin (vitamin B12)-dependent enzymes"/>
    <property type="match status" value="1"/>
</dbReference>
<reference evidence="11" key="1">
    <citation type="journal article" date="2020" name="mSystems">
        <title>Genome- and Community-Level Interaction Insights into Carbon Utilization and Element Cycling Functions of Hydrothermarchaeota in Hydrothermal Sediment.</title>
        <authorList>
            <person name="Zhou Z."/>
            <person name="Liu Y."/>
            <person name="Xu W."/>
            <person name="Pan J."/>
            <person name="Luo Z.H."/>
            <person name="Li M."/>
        </authorList>
    </citation>
    <scope>NUCLEOTIDE SEQUENCE [LARGE SCALE GENOMIC DNA]</scope>
    <source>
        <strain evidence="11">SpSt-594</strain>
        <strain evidence="10">SpSt-655</strain>
    </source>
</reference>
<dbReference type="EMBL" id="DTBX01000068">
    <property type="protein sequence ID" value="HGQ55184.1"/>
    <property type="molecule type" value="Genomic_DNA"/>
</dbReference>